<dbReference type="AlphaFoldDB" id="A0AA43XK60"/>
<sequence length="236" mass="25843">MRFMIKKLMLLLMFGFILLYSLTATAPLENFSPETSVGETVIQQGYDDTASKNLVAAILLDYRLFDSIFEAGILLISAAGVLYMTQSSAYSRPFPRAKVAAAPKDSDTILAVSRILYPFMLLFGFYIIVFGDLSPGGGFQGGVILATARLISVYIPEKASADTNLLNRLEKILFLSLLSLGLISLFTEGAPFTNFLSGSLDPELRRLFLVLLNLLIGLKVSSGLTIIFTRFVKEGK</sequence>
<protein>
    <recommendedName>
        <fullName evidence="8">Na+/H+ antiporter MnhB subunit-related protein domain-containing protein</fullName>
    </recommendedName>
</protein>
<feature type="transmembrane region" description="Helical" evidence="7">
    <location>
        <begin position="68"/>
        <end position="90"/>
    </location>
</feature>
<dbReference type="EMBL" id="SUMG01000004">
    <property type="protein sequence ID" value="NBG87886.1"/>
    <property type="molecule type" value="Genomic_DNA"/>
</dbReference>
<reference evidence="9 10" key="1">
    <citation type="submission" date="2019-04" db="EMBL/GenBank/DDBJ databases">
        <title>Isachenkonia alkalipeptolytica gen. nov. sp. nov. a new anaerobic, alkiliphilic organothrophic bacterium capable to reduce synthesized ferrihydrite isolated from a soda lake.</title>
        <authorList>
            <person name="Toshchakov S.V."/>
            <person name="Zavarzina D.G."/>
            <person name="Zhilina T.N."/>
            <person name="Kostrikina N.A."/>
            <person name="Kublanov I.V."/>
        </authorList>
    </citation>
    <scope>NUCLEOTIDE SEQUENCE [LARGE SCALE GENOMIC DNA]</scope>
    <source>
        <strain evidence="9 10">Z-1701</strain>
    </source>
</reference>
<dbReference type="Proteomes" id="UP000449710">
    <property type="component" value="Unassembled WGS sequence"/>
</dbReference>
<keyword evidence="4 7" id="KW-0812">Transmembrane</keyword>
<dbReference type="PANTHER" id="PTHR33932:SF4">
    <property type="entry name" value="NA(+)_H(+) ANTIPORTER SUBUNIT B"/>
    <property type="match status" value="1"/>
</dbReference>
<keyword evidence="10" id="KW-1185">Reference proteome</keyword>
<keyword evidence="3" id="KW-1003">Cell membrane</keyword>
<organism evidence="9 10">
    <name type="scientific">Isachenkonia alkalipeptolytica</name>
    <dbReference type="NCBI Taxonomy" id="2565777"/>
    <lineage>
        <taxon>Bacteria</taxon>
        <taxon>Bacillati</taxon>
        <taxon>Bacillota</taxon>
        <taxon>Clostridia</taxon>
        <taxon>Eubacteriales</taxon>
        <taxon>Clostridiaceae</taxon>
        <taxon>Isachenkonia</taxon>
    </lineage>
</organism>
<proteinExistence type="inferred from homology"/>
<evidence type="ECO:0000256" key="5">
    <source>
        <dbReference type="ARBA" id="ARBA00022989"/>
    </source>
</evidence>
<accession>A0AA43XK60</accession>
<comment type="caution">
    <text evidence="9">The sequence shown here is derived from an EMBL/GenBank/DDBJ whole genome shotgun (WGS) entry which is preliminary data.</text>
</comment>
<evidence type="ECO:0000256" key="4">
    <source>
        <dbReference type="ARBA" id="ARBA00022692"/>
    </source>
</evidence>
<feature type="transmembrane region" description="Helical" evidence="7">
    <location>
        <begin position="207"/>
        <end position="232"/>
    </location>
</feature>
<feature type="transmembrane region" description="Helical" evidence="7">
    <location>
        <begin position="111"/>
        <end position="131"/>
    </location>
</feature>
<dbReference type="Pfam" id="PF04039">
    <property type="entry name" value="MnhB"/>
    <property type="match status" value="1"/>
</dbReference>
<name>A0AA43XK60_9CLOT</name>
<keyword evidence="6 7" id="KW-0472">Membrane</keyword>
<dbReference type="InterPro" id="IPR050622">
    <property type="entry name" value="CPA3_antiporter_subunitB"/>
</dbReference>
<dbReference type="InterPro" id="IPR007182">
    <property type="entry name" value="MnhB"/>
</dbReference>
<evidence type="ECO:0000256" key="6">
    <source>
        <dbReference type="ARBA" id="ARBA00023136"/>
    </source>
</evidence>
<evidence type="ECO:0000259" key="8">
    <source>
        <dbReference type="Pfam" id="PF04039"/>
    </source>
</evidence>
<evidence type="ECO:0000313" key="10">
    <source>
        <dbReference type="Proteomes" id="UP000449710"/>
    </source>
</evidence>
<dbReference type="PANTHER" id="PTHR33932">
    <property type="entry name" value="NA(+)/H(+) ANTIPORTER SUBUNIT B"/>
    <property type="match status" value="1"/>
</dbReference>
<keyword evidence="5 7" id="KW-1133">Transmembrane helix</keyword>
<evidence type="ECO:0000313" key="9">
    <source>
        <dbReference type="EMBL" id="NBG87886.1"/>
    </source>
</evidence>
<evidence type="ECO:0000256" key="7">
    <source>
        <dbReference type="SAM" id="Phobius"/>
    </source>
</evidence>
<gene>
    <name evidence="9" type="ORF">ISALK_05170</name>
</gene>
<feature type="transmembrane region" description="Helical" evidence="7">
    <location>
        <begin position="137"/>
        <end position="156"/>
    </location>
</feature>
<dbReference type="GO" id="GO:0005886">
    <property type="term" value="C:plasma membrane"/>
    <property type="evidence" value="ECO:0007669"/>
    <property type="project" value="UniProtKB-SubCell"/>
</dbReference>
<comment type="similarity">
    <text evidence="2">Belongs to the CPA3 antiporters (TC 2.A.63) subunit B family.</text>
</comment>
<evidence type="ECO:0000256" key="2">
    <source>
        <dbReference type="ARBA" id="ARBA00009425"/>
    </source>
</evidence>
<comment type="subcellular location">
    <subcellularLocation>
        <location evidence="1">Cell membrane</location>
        <topology evidence="1">Multi-pass membrane protein</topology>
    </subcellularLocation>
</comment>
<evidence type="ECO:0000256" key="3">
    <source>
        <dbReference type="ARBA" id="ARBA00022475"/>
    </source>
</evidence>
<feature type="domain" description="Na+/H+ antiporter MnhB subunit-related protein" evidence="8">
    <location>
        <begin position="111"/>
        <end position="225"/>
    </location>
</feature>
<feature type="transmembrane region" description="Helical" evidence="7">
    <location>
        <begin position="168"/>
        <end position="187"/>
    </location>
</feature>
<evidence type="ECO:0000256" key="1">
    <source>
        <dbReference type="ARBA" id="ARBA00004651"/>
    </source>
</evidence>